<name>A0A0E9VWX5_ANGAN</name>
<sequence length="34" mass="3797">MLSLHSPFTEYLLSEFDSTAVGGSDHHVCSVHRH</sequence>
<reference evidence="1" key="1">
    <citation type="submission" date="2014-11" db="EMBL/GenBank/DDBJ databases">
        <authorList>
            <person name="Amaro Gonzalez C."/>
        </authorList>
    </citation>
    <scope>NUCLEOTIDE SEQUENCE</scope>
</reference>
<reference evidence="1" key="2">
    <citation type="journal article" date="2015" name="Fish Shellfish Immunol.">
        <title>Early steps in the European eel (Anguilla anguilla)-Vibrio vulnificus interaction in the gills: Role of the RtxA13 toxin.</title>
        <authorList>
            <person name="Callol A."/>
            <person name="Pajuelo D."/>
            <person name="Ebbesson L."/>
            <person name="Teles M."/>
            <person name="MacKenzie S."/>
            <person name="Amaro C."/>
        </authorList>
    </citation>
    <scope>NUCLEOTIDE SEQUENCE</scope>
</reference>
<dbReference type="EMBL" id="GBXM01026006">
    <property type="protein sequence ID" value="JAH82571.1"/>
    <property type="molecule type" value="Transcribed_RNA"/>
</dbReference>
<evidence type="ECO:0000313" key="1">
    <source>
        <dbReference type="EMBL" id="JAH82571.1"/>
    </source>
</evidence>
<organism evidence="1">
    <name type="scientific">Anguilla anguilla</name>
    <name type="common">European freshwater eel</name>
    <name type="synonym">Muraena anguilla</name>
    <dbReference type="NCBI Taxonomy" id="7936"/>
    <lineage>
        <taxon>Eukaryota</taxon>
        <taxon>Metazoa</taxon>
        <taxon>Chordata</taxon>
        <taxon>Craniata</taxon>
        <taxon>Vertebrata</taxon>
        <taxon>Euteleostomi</taxon>
        <taxon>Actinopterygii</taxon>
        <taxon>Neopterygii</taxon>
        <taxon>Teleostei</taxon>
        <taxon>Anguilliformes</taxon>
        <taxon>Anguillidae</taxon>
        <taxon>Anguilla</taxon>
    </lineage>
</organism>
<protein>
    <submittedName>
        <fullName evidence="1">Uncharacterized protein</fullName>
    </submittedName>
</protein>
<dbReference type="AlphaFoldDB" id="A0A0E9VWX5"/>
<proteinExistence type="predicted"/>
<accession>A0A0E9VWX5</accession>